<dbReference type="InterPro" id="IPR010802">
    <property type="entry name" value="DUF1400"/>
</dbReference>
<keyword evidence="1" id="KW-0732">Signal</keyword>
<dbReference type="GO" id="GO:0016787">
    <property type="term" value="F:hydrolase activity"/>
    <property type="evidence" value="ECO:0007669"/>
    <property type="project" value="UniProtKB-KW"/>
</dbReference>
<name>A0ABX5F9F4_9CHRO</name>
<dbReference type="Gene3D" id="3.40.50.1820">
    <property type="entry name" value="alpha/beta hydrolase"/>
    <property type="match status" value="1"/>
</dbReference>
<evidence type="ECO:0000259" key="2">
    <source>
        <dbReference type="Pfam" id="PF07176"/>
    </source>
</evidence>
<reference evidence="4 5" key="1">
    <citation type="submission" date="2018-02" db="EMBL/GenBank/DDBJ databases">
        <authorList>
            <person name="Moore K."/>
            <person name="Momper L."/>
        </authorList>
    </citation>
    <scope>NUCLEOTIDE SEQUENCE [LARGE SCALE GENOMIC DNA]</scope>
    <source>
        <strain evidence="4 5">CCALA 015</strain>
    </source>
</reference>
<dbReference type="InterPro" id="IPR000073">
    <property type="entry name" value="AB_hydrolase_1"/>
</dbReference>
<keyword evidence="5" id="KW-1185">Reference proteome</keyword>
<evidence type="ECO:0000259" key="3">
    <source>
        <dbReference type="Pfam" id="PF12697"/>
    </source>
</evidence>
<dbReference type="Pfam" id="PF07176">
    <property type="entry name" value="DUF1400"/>
    <property type="match status" value="1"/>
</dbReference>
<dbReference type="InterPro" id="IPR029058">
    <property type="entry name" value="AB_hydrolase_fold"/>
</dbReference>
<feature type="domain" description="AB hydrolase-1" evidence="3">
    <location>
        <begin position="248"/>
        <end position="470"/>
    </location>
</feature>
<sequence length="536" mass="58049">MPVPLRLRLFKGLLASLLIAGPALAGPVAAAEVLELRFDGLELPVNLEQLDGWTRSPAGRSGGGDLAVWLDLLDPRSRQDLKILLRAPLLRDTSFGQQLLDSWAGSQMMARLGDLLTTADGRSTTAVLQTTLRRLLESRQDVSTIGLLRALPVQRLSLQLDGLYELAVQWRQQIDLQRQALRRLQALALPERRTVPLAFADRTPLRPRRLGLAVGHRQQPLPLEVWPAPPAPAAATGRGSPAPQRPWLLMMPGLGGNADQFGWLASELAERGWPVVVVQHPGSDGPALKAALDGQRPPPGAETLAIRLADVEAVLAAQRRGELPVRGHGVVLLGHSMGALSALLAAGVVPEAGLAERCRKALDRLPIANPSRLLQCQLPSTELPKRPSPPADLRGLVLLNSFGSLLWPRRGLASLGLPVLMVGGSLDLVTPPLEEQLRLFLQGSDPRSRLVMVEGGSHFSPVRLMPTDEVLFRLDDELVGVDPARVQSALLRLTTEYLQTLEQPLLLPAQRRVQQGVTLDVLDAAAARRWKAGLQP</sequence>
<accession>A0ABX5F9F4</accession>
<dbReference type="Proteomes" id="UP000238218">
    <property type="component" value="Unassembled WGS sequence"/>
</dbReference>
<dbReference type="RefSeq" id="WP_106220455.1">
    <property type="nucleotide sequence ID" value="NZ_PVWP01000003.1"/>
</dbReference>
<feature type="chain" id="PRO_5047151759" evidence="1">
    <location>
        <begin position="26"/>
        <end position="536"/>
    </location>
</feature>
<dbReference type="EMBL" id="PVWP01000003">
    <property type="protein sequence ID" value="PSB38340.1"/>
    <property type="molecule type" value="Genomic_DNA"/>
</dbReference>
<organism evidence="4 5">
    <name type="scientific">Aphanothece cf. minutissima CCALA 015</name>
    <dbReference type="NCBI Taxonomy" id="2107695"/>
    <lineage>
        <taxon>Bacteria</taxon>
        <taxon>Bacillati</taxon>
        <taxon>Cyanobacteriota</taxon>
        <taxon>Cyanophyceae</taxon>
        <taxon>Oscillatoriophycideae</taxon>
        <taxon>Chroococcales</taxon>
        <taxon>Aphanothecaceae</taxon>
        <taxon>Aphanothece</taxon>
    </lineage>
</organism>
<evidence type="ECO:0000256" key="1">
    <source>
        <dbReference type="SAM" id="SignalP"/>
    </source>
</evidence>
<gene>
    <name evidence="4" type="ORF">C7B81_06485</name>
</gene>
<feature type="domain" description="DUF1400" evidence="2">
    <location>
        <begin position="30"/>
        <end position="158"/>
    </location>
</feature>
<dbReference type="Pfam" id="PF12697">
    <property type="entry name" value="Abhydrolase_6"/>
    <property type="match status" value="1"/>
</dbReference>
<evidence type="ECO:0000313" key="5">
    <source>
        <dbReference type="Proteomes" id="UP000238218"/>
    </source>
</evidence>
<comment type="caution">
    <text evidence="4">The sequence shown here is derived from an EMBL/GenBank/DDBJ whole genome shotgun (WGS) entry which is preliminary data.</text>
</comment>
<reference evidence="4 5" key="2">
    <citation type="submission" date="2018-03" db="EMBL/GenBank/DDBJ databases">
        <title>The ancient ancestry and fast evolution of plastids.</title>
        <authorList>
            <person name="Moore K.R."/>
            <person name="Magnabosco C."/>
            <person name="Momper L."/>
            <person name="Gold D.A."/>
            <person name="Bosak T."/>
            <person name="Fournier G.P."/>
        </authorList>
    </citation>
    <scope>NUCLEOTIDE SEQUENCE [LARGE SCALE GENOMIC DNA]</scope>
    <source>
        <strain evidence="4 5">CCALA 015</strain>
    </source>
</reference>
<proteinExistence type="predicted"/>
<protein>
    <submittedName>
        <fullName evidence="4">Alpha/beta hydrolase</fullName>
    </submittedName>
</protein>
<keyword evidence="4" id="KW-0378">Hydrolase</keyword>
<dbReference type="SUPFAM" id="SSF53474">
    <property type="entry name" value="alpha/beta-Hydrolases"/>
    <property type="match status" value="1"/>
</dbReference>
<evidence type="ECO:0000313" key="4">
    <source>
        <dbReference type="EMBL" id="PSB38340.1"/>
    </source>
</evidence>
<feature type="signal peptide" evidence="1">
    <location>
        <begin position="1"/>
        <end position="25"/>
    </location>
</feature>